<dbReference type="RefSeq" id="WP_135342876.1">
    <property type="nucleotide sequence ID" value="NZ_ML214240.1"/>
</dbReference>
<organism evidence="1 2">
    <name type="scientific">Thermus tengchongensis</name>
    <dbReference type="NCBI Taxonomy" id="1214928"/>
    <lineage>
        <taxon>Bacteria</taxon>
        <taxon>Thermotogati</taxon>
        <taxon>Deinococcota</taxon>
        <taxon>Deinococci</taxon>
        <taxon>Thermales</taxon>
        <taxon>Thermaceae</taxon>
        <taxon>Thermus</taxon>
    </lineage>
</organism>
<evidence type="ECO:0000313" key="2">
    <source>
        <dbReference type="Proteomes" id="UP000297244"/>
    </source>
</evidence>
<proteinExistence type="predicted"/>
<gene>
    <name evidence="1" type="ORF">E0489_01835</name>
</gene>
<dbReference type="EMBL" id="SKBL01000002">
    <property type="protein sequence ID" value="TFU17543.1"/>
    <property type="molecule type" value="Genomic_DNA"/>
</dbReference>
<sequence>MASAEDPVIAPVVAYLQAACQHAGLPPGRVLVGRVREEAYRVAPVALIQPLSGSLRRDGSRVVAGPAKTRRRLYGGSLRIRLELYARSGEELDRLLAGVLLYLWETPLHVGEDYHAKLNEITLSYLEEEGLLVGENALALEVPVEIALYEDTAWVPITVEVEEAVLEEEV</sequence>
<comment type="caution">
    <text evidence="1">The sequence shown here is derived from an EMBL/GenBank/DDBJ whole genome shotgun (WGS) entry which is preliminary data.</text>
</comment>
<accession>A0ABY2KBQ9</accession>
<reference evidence="1 2" key="1">
    <citation type="submission" date="2019-03" db="EMBL/GenBank/DDBJ databases">
        <title>Thermus tengchongensis species for the arsenic transformation mechanism.</title>
        <authorList>
            <person name="Yuan G.C."/>
        </authorList>
    </citation>
    <scope>NUCLEOTIDE SEQUENCE [LARGE SCALE GENOMIC DNA]</scope>
    <source>
        <strain evidence="1 2">15Y</strain>
    </source>
</reference>
<dbReference type="Proteomes" id="UP000297244">
    <property type="component" value="Unassembled WGS sequence"/>
</dbReference>
<name>A0ABY2KBQ9_9DEIN</name>
<protein>
    <submittedName>
        <fullName evidence="1">Uncharacterized protein</fullName>
    </submittedName>
</protein>
<evidence type="ECO:0000313" key="1">
    <source>
        <dbReference type="EMBL" id="TFU17543.1"/>
    </source>
</evidence>
<keyword evidence="2" id="KW-1185">Reference proteome</keyword>